<dbReference type="EMBL" id="PDCK01000043">
    <property type="protein sequence ID" value="PRQ29711.1"/>
    <property type="molecule type" value="Genomic_DNA"/>
</dbReference>
<keyword evidence="2" id="KW-1185">Reference proteome</keyword>
<comment type="caution">
    <text evidence="1">The sequence shown here is derived from an EMBL/GenBank/DDBJ whole genome shotgun (WGS) entry which is preliminary data.</text>
</comment>
<proteinExistence type="predicted"/>
<sequence length="112" mass="12588">MASTSTTKRVKRLLEGGCKPNQFYQVNSKRWKKMFEEQVVEGSNIVGDEDAFAMPEGECSVSFGQASYQRSKQGLIVPYKDSGGYNCSTVHSGRYCSFEPQLNDAFALLFFF</sequence>
<dbReference type="Gramene" id="PRQ29711">
    <property type="protein sequence ID" value="PRQ29711"/>
    <property type="gene ID" value="RchiOBHm_Chr5g0016751"/>
</dbReference>
<evidence type="ECO:0000313" key="1">
    <source>
        <dbReference type="EMBL" id="PRQ29711.1"/>
    </source>
</evidence>
<dbReference type="Proteomes" id="UP000238479">
    <property type="component" value="Chromosome 5"/>
</dbReference>
<name>A0A2P6Q697_ROSCH</name>
<evidence type="ECO:0000313" key="2">
    <source>
        <dbReference type="Proteomes" id="UP000238479"/>
    </source>
</evidence>
<protein>
    <submittedName>
        <fullName evidence="1">Uncharacterized protein</fullName>
    </submittedName>
</protein>
<reference evidence="1 2" key="1">
    <citation type="journal article" date="2018" name="Nat. Genet.">
        <title>The Rosa genome provides new insights in the design of modern roses.</title>
        <authorList>
            <person name="Bendahmane M."/>
        </authorList>
    </citation>
    <scope>NUCLEOTIDE SEQUENCE [LARGE SCALE GENOMIC DNA]</scope>
    <source>
        <strain evidence="2">cv. Old Blush</strain>
    </source>
</reference>
<dbReference type="AlphaFoldDB" id="A0A2P6Q697"/>
<gene>
    <name evidence="1" type="ORF">RchiOBHm_Chr5g0016751</name>
</gene>
<accession>A0A2P6Q697</accession>
<organism evidence="1 2">
    <name type="scientific">Rosa chinensis</name>
    <name type="common">China rose</name>
    <dbReference type="NCBI Taxonomy" id="74649"/>
    <lineage>
        <taxon>Eukaryota</taxon>
        <taxon>Viridiplantae</taxon>
        <taxon>Streptophyta</taxon>
        <taxon>Embryophyta</taxon>
        <taxon>Tracheophyta</taxon>
        <taxon>Spermatophyta</taxon>
        <taxon>Magnoliopsida</taxon>
        <taxon>eudicotyledons</taxon>
        <taxon>Gunneridae</taxon>
        <taxon>Pentapetalae</taxon>
        <taxon>rosids</taxon>
        <taxon>fabids</taxon>
        <taxon>Rosales</taxon>
        <taxon>Rosaceae</taxon>
        <taxon>Rosoideae</taxon>
        <taxon>Rosoideae incertae sedis</taxon>
        <taxon>Rosa</taxon>
    </lineage>
</organism>